<evidence type="ECO:0000256" key="1">
    <source>
        <dbReference type="ARBA" id="ARBA00009995"/>
    </source>
</evidence>
<sequence>MRSKLKKDEVAIVLVPFPAQGHLNQLLQLACLISSSYDLPIYYVGSATHNRQAQVRANSLAPSDIAKIHFHDIPTPEFDSTPPPDYNALRKFSSQIQPLWDASSRVHCFFLTRYFLKSKTYRCCS</sequence>
<dbReference type="Gene3D" id="3.40.50.2000">
    <property type="entry name" value="Glycogen Phosphorylase B"/>
    <property type="match status" value="1"/>
</dbReference>
<dbReference type="GO" id="GO:0008194">
    <property type="term" value="F:UDP-glycosyltransferase activity"/>
    <property type="evidence" value="ECO:0007669"/>
    <property type="project" value="UniProtKB-ARBA"/>
</dbReference>
<dbReference type="SMR" id="A0A2G2ZGN9"/>
<dbReference type="PANTHER" id="PTHR48044">
    <property type="entry name" value="GLYCOSYLTRANSFERASE"/>
    <property type="match status" value="1"/>
</dbReference>
<dbReference type="SUPFAM" id="SSF53756">
    <property type="entry name" value="UDP-Glycosyltransferase/glycogen phosphorylase"/>
    <property type="match status" value="1"/>
</dbReference>
<proteinExistence type="inferred from homology"/>
<gene>
    <name evidence="3" type="ORF">T459_14175</name>
</gene>
<dbReference type="PANTHER" id="PTHR48044:SF80">
    <property type="entry name" value="ZEATIN O-XYLOSYLTRANSFERASE-LIKE"/>
    <property type="match status" value="1"/>
</dbReference>
<protein>
    <recommendedName>
        <fullName evidence="2">Glycosyltransferase N-terminal domain-containing protein</fullName>
    </recommendedName>
</protein>
<evidence type="ECO:0000313" key="4">
    <source>
        <dbReference type="Proteomes" id="UP000222542"/>
    </source>
</evidence>
<dbReference type="STRING" id="4072.A0A2G2ZGN9"/>
<accession>A0A2G2ZGN9</accession>
<reference evidence="3 4" key="2">
    <citation type="journal article" date="2017" name="Genome Biol.">
        <title>New reference genome sequences of hot pepper reveal the massive evolution of plant disease-resistance genes by retroduplication.</title>
        <authorList>
            <person name="Kim S."/>
            <person name="Park J."/>
            <person name="Yeom S.I."/>
            <person name="Kim Y.M."/>
            <person name="Seo E."/>
            <person name="Kim K.T."/>
            <person name="Kim M.S."/>
            <person name="Lee J.M."/>
            <person name="Cheong K."/>
            <person name="Shin H.S."/>
            <person name="Kim S.B."/>
            <person name="Han K."/>
            <person name="Lee J."/>
            <person name="Park M."/>
            <person name="Lee H.A."/>
            <person name="Lee H.Y."/>
            <person name="Lee Y."/>
            <person name="Oh S."/>
            <person name="Lee J.H."/>
            <person name="Choi E."/>
            <person name="Choi E."/>
            <person name="Lee S.E."/>
            <person name="Jeon J."/>
            <person name="Kim H."/>
            <person name="Choi G."/>
            <person name="Song H."/>
            <person name="Lee J."/>
            <person name="Lee S.C."/>
            <person name="Kwon J.K."/>
            <person name="Lee H.Y."/>
            <person name="Koo N."/>
            <person name="Hong Y."/>
            <person name="Kim R.W."/>
            <person name="Kang W.H."/>
            <person name="Huh J.H."/>
            <person name="Kang B.C."/>
            <person name="Yang T.J."/>
            <person name="Lee Y.H."/>
            <person name="Bennetzen J.L."/>
            <person name="Choi D."/>
        </authorList>
    </citation>
    <scope>NUCLEOTIDE SEQUENCE [LARGE SCALE GENOMIC DNA]</scope>
    <source>
        <strain evidence="4">cv. CM334</strain>
    </source>
</reference>
<comment type="caution">
    <text evidence="3">The sequence shown here is derived from an EMBL/GenBank/DDBJ whole genome shotgun (WGS) entry which is preliminary data.</text>
</comment>
<evidence type="ECO:0000259" key="2">
    <source>
        <dbReference type="Pfam" id="PF26168"/>
    </source>
</evidence>
<dbReference type="Pfam" id="PF26168">
    <property type="entry name" value="Glyco_transf_N"/>
    <property type="match status" value="1"/>
</dbReference>
<evidence type="ECO:0000313" key="3">
    <source>
        <dbReference type="EMBL" id="PHT81160.1"/>
    </source>
</evidence>
<dbReference type="InterPro" id="IPR058980">
    <property type="entry name" value="Glyco_transf_N"/>
</dbReference>
<dbReference type="GO" id="GO:1901135">
    <property type="term" value="P:carbohydrate derivative metabolic process"/>
    <property type="evidence" value="ECO:0007669"/>
    <property type="project" value="UniProtKB-ARBA"/>
</dbReference>
<reference evidence="3 4" key="1">
    <citation type="journal article" date="2014" name="Nat. Genet.">
        <title>Genome sequence of the hot pepper provides insights into the evolution of pungency in Capsicum species.</title>
        <authorList>
            <person name="Kim S."/>
            <person name="Park M."/>
            <person name="Yeom S.I."/>
            <person name="Kim Y.M."/>
            <person name="Lee J.M."/>
            <person name="Lee H.A."/>
            <person name="Seo E."/>
            <person name="Choi J."/>
            <person name="Cheong K."/>
            <person name="Kim K.T."/>
            <person name="Jung K."/>
            <person name="Lee G.W."/>
            <person name="Oh S.K."/>
            <person name="Bae C."/>
            <person name="Kim S.B."/>
            <person name="Lee H.Y."/>
            <person name="Kim S.Y."/>
            <person name="Kim M.S."/>
            <person name="Kang B.C."/>
            <person name="Jo Y.D."/>
            <person name="Yang H.B."/>
            <person name="Jeong H.J."/>
            <person name="Kang W.H."/>
            <person name="Kwon J.K."/>
            <person name="Shin C."/>
            <person name="Lim J.Y."/>
            <person name="Park J.H."/>
            <person name="Huh J.H."/>
            <person name="Kim J.S."/>
            <person name="Kim B.D."/>
            <person name="Cohen O."/>
            <person name="Paran I."/>
            <person name="Suh M.C."/>
            <person name="Lee S.B."/>
            <person name="Kim Y.K."/>
            <person name="Shin Y."/>
            <person name="Noh S.J."/>
            <person name="Park J."/>
            <person name="Seo Y.S."/>
            <person name="Kwon S.Y."/>
            <person name="Kim H.A."/>
            <person name="Park J.M."/>
            <person name="Kim H.J."/>
            <person name="Choi S.B."/>
            <person name="Bosland P.W."/>
            <person name="Reeves G."/>
            <person name="Jo S.H."/>
            <person name="Lee B.W."/>
            <person name="Cho H.T."/>
            <person name="Choi H.S."/>
            <person name="Lee M.S."/>
            <person name="Yu Y."/>
            <person name="Do Choi Y."/>
            <person name="Park B.S."/>
            <person name="van Deynze A."/>
            <person name="Ashrafi H."/>
            <person name="Hill T."/>
            <person name="Kim W.T."/>
            <person name="Pai H.S."/>
            <person name="Ahn H.K."/>
            <person name="Yeam I."/>
            <person name="Giovannoni J.J."/>
            <person name="Rose J.K."/>
            <person name="Sorensen I."/>
            <person name="Lee S.J."/>
            <person name="Kim R.W."/>
            <person name="Choi I.Y."/>
            <person name="Choi B.S."/>
            <person name="Lim J.S."/>
            <person name="Lee Y.H."/>
            <person name="Choi D."/>
        </authorList>
    </citation>
    <scope>NUCLEOTIDE SEQUENCE [LARGE SCALE GENOMIC DNA]</scope>
    <source>
        <strain evidence="4">cv. CM334</strain>
    </source>
</reference>
<comment type="similarity">
    <text evidence="1">Belongs to the UDP-glycosyltransferase family.</text>
</comment>
<dbReference type="Proteomes" id="UP000222542">
    <property type="component" value="Unassembled WGS sequence"/>
</dbReference>
<dbReference type="AlphaFoldDB" id="A0A2G2ZGN9"/>
<keyword evidence="4" id="KW-1185">Reference proteome</keyword>
<organism evidence="3 4">
    <name type="scientific">Capsicum annuum</name>
    <name type="common">Capsicum pepper</name>
    <dbReference type="NCBI Taxonomy" id="4072"/>
    <lineage>
        <taxon>Eukaryota</taxon>
        <taxon>Viridiplantae</taxon>
        <taxon>Streptophyta</taxon>
        <taxon>Embryophyta</taxon>
        <taxon>Tracheophyta</taxon>
        <taxon>Spermatophyta</taxon>
        <taxon>Magnoliopsida</taxon>
        <taxon>eudicotyledons</taxon>
        <taxon>Gunneridae</taxon>
        <taxon>Pentapetalae</taxon>
        <taxon>asterids</taxon>
        <taxon>lamiids</taxon>
        <taxon>Solanales</taxon>
        <taxon>Solanaceae</taxon>
        <taxon>Solanoideae</taxon>
        <taxon>Capsiceae</taxon>
        <taxon>Capsicum</taxon>
    </lineage>
</organism>
<dbReference type="EMBL" id="AYRZ02000005">
    <property type="protein sequence ID" value="PHT81160.1"/>
    <property type="molecule type" value="Genomic_DNA"/>
</dbReference>
<name>A0A2G2ZGN9_CAPAN</name>
<feature type="domain" description="Glycosyltransferase N-terminal" evidence="2">
    <location>
        <begin position="8"/>
        <end position="103"/>
    </location>
</feature>
<dbReference type="Gramene" id="PHT81160">
    <property type="protein sequence ID" value="PHT81160"/>
    <property type="gene ID" value="T459_14175"/>
</dbReference>